<accession>A0ABP9TY84</accession>
<dbReference type="Proteomes" id="UP001628124">
    <property type="component" value="Unassembled WGS sequence"/>
</dbReference>
<comment type="caution">
    <text evidence="1">The sequence shown here is derived from an EMBL/GenBank/DDBJ whole genome shotgun (WGS) entry which is preliminary data.</text>
</comment>
<organism evidence="1 2">
    <name type="scientific">Candidatus Rickettsia kedanie</name>
    <dbReference type="NCBI Taxonomy" id="3115352"/>
    <lineage>
        <taxon>Bacteria</taxon>
        <taxon>Pseudomonadati</taxon>
        <taxon>Pseudomonadota</taxon>
        <taxon>Alphaproteobacteria</taxon>
        <taxon>Rickettsiales</taxon>
        <taxon>Rickettsiaceae</taxon>
        <taxon>Rickettsieae</taxon>
        <taxon>Rickettsia</taxon>
        <taxon>spotted fever group</taxon>
    </lineage>
</organism>
<reference evidence="1 2" key="1">
    <citation type="journal article" date="2024" name="Microbiol. Immunol.">
        <title>Discovery of a novel spotted fever group Rickettsia, 'Candidatus Rickettsia kedanie,' in unfed larval chigger mites, Leptotrombidium scutellare.</title>
        <authorList>
            <person name="Ogawa M."/>
            <person name="Matsutani M."/>
            <person name="Katayama T."/>
            <person name="Takada N."/>
            <person name="Noda S."/>
            <person name="Takahashi M."/>
            <person name="Kageyama D."/>
            <person name="Hanaoka N."/>
            <person name="Ebihara H."/>
        </authorList>
    </citation>
    <scope>NUCLEOTIDE SEQUENCE [LARGE SCALE GENOMIC DNA]</scope>
    <source>
        <strain evidence="1 2">KNCP2-13</strain>
    </source>
</reference>
<name>A0ABP9TY84_9RICK</name>
<evidence type="ECO:0008006" key="3">
    <source>
        <dbReference type="Google" id="ProtNLM"/>
    </source>
</evidence>
<sequence length="705" mass="79970">MKTQQELLLQEQLFEALRTEDTALNAKISRSCEAIASSAIDLSKDQSPTTAGPYVNQMALADLDGRGLAKVTTIIKNAFPGDKYREFREIIDAPLLQHVVMEEAIKRQVGLEDSRYDADYRKLEEIRNPNDPKKAIDAMLRDKRVAQQAEFEEKGKKAAGVSAGYVAKDELGNTFILKHFYKTHAACQKIQDNNARKQAISDRRDGVQEFIGSTMYQFLLHDRAPKEGLVKADEKHPDSLYVRSKFFDNAVTLTEFSGLSGQTRVRANDQNLKKLEGFEKAIAACHMLGEVDYHAGNLMVQDGKTITKIDHGRSFLAFHKDFGSMIQSTNEMFAHPGVGYSAAIKAGNFSFSIDKYSESLNQMISQFDEKQMEAIVDQKIDELKKAGFDPKNIALSTNIKNFDDLRKHYKGSIKANLINMQEVAKGAEIVTKFSNVLPKFNNGGWLEAFANSPVKDPVLYAINNHIKIEGIDAKEWAYKNNYQIKTAIGLKQEIIKEQQWSKDLEGKWKEKEVEVKKDKVEVETFDPVQSMRTQDKSTGEKLESLIVDFTKQAITKNVTDKKVTQFYDNIMKELKKANYLTEQDVDGIKKDLKYQDNIENTTNLLNAKAFKLNAKDTIYYKVGNFCEQIGLSNISNYFMKKISPENLNKIHDTQKLIAKSIKIGNILKQKENQGIQPKRVEAVKEIAFSKLQAKSENQKQKKQRC</sequence>
<keyword evidence="2" id="KW-1185">Reference proteome</keyword>
<gene>
    <name evidence="1" type="ORF">KNCP2_13300</name>
</gene>
<evidence type="ECO:0000313" key="2">
    <source>
        <dbReference type="Proteomes" id="UP001628124"/>
    </source>
</evidence>
<proteinExistence type="predicted"/>
<dbReference type="EMBL" id="BAABMM010000043">
    <property type="protein sequence ID" value="GAA5253042.1"/>
    <property type="molecule type" value="Genomic_DNA"/>
</dbReference>
<protein>
    <recommendedName>
        <fullName evidence="3">LepB N-terminal domain-containing protein</fullName>
    </recommendedName>
</protein>
<dbReference type="RefSeq" id="WP_412708634.1">
    <property type="nucleotide sequence ID" value="NZ_BAABMM010000043.1"/>
</dbReference>
<evidence type="ECO:0000313" key="1">
    <source>
        <dbReference type="EMBL" id="GAA5253042.1"/>
    </source>
</evidence>